<dbReference type="InterPro" id="IPR002933">
    <property type="entry name" value="Peptidase_M20"/>
</dbReference>
<gene>
    <name evidence="5" type="ORF">NCTC11535_01854</name>
</gene>
<evidence type="ECO:0000313" key="6">
    <source>
        <dbReference type="Proteomes" id="UP000250006"/>
    </source>
</evidence>
<keyword evidence="1" id="KW-0645">Protease</keyword>
<keyword evidence="6" id="KW-1185">Reference proteome</keyword>
<keyword evidence="3" id="KW-0378">Hydrolase</keyword>
<accession>A0ABY1VPU5</accession>
<feature type="domain" description="Peptidase M20 dimerisation" evidence="4">
    <location>
        <begin position="199"/>
        <end position="348"/>
    </location>
</feature>
<comment type="caution">
    <text evidence="5">The sequence shown here is derived from an EMBL/GenBank/DDBJ whole genome shotgun (WGS) entry which is preliminary data.</text>
</comment>
<evidence type="ECO:0000259" key="4">
    <source>
        <dbReference type="Pfam" id="PF07687"/>
    </source>
</evidence>
<reference evidence="5 6" key="1">
    <citation type="submission" date="2018-06" db="EMBL/GenBank/DDBJ databases">
        <authorList>
            <consortium name="Pathogen Informatics"/>
            <person name="Doyle S."/>
        </authorList>
    </citation>
    <scope>NUCLEOTIDE SEQUENCE [LARGE SCALE GENOMIC DNA]</scope>
    <source>
        <strain evidence="5 6">NCTC11535</strain>
    </source>
</reference>
<evidence type="ECO:0000256" key="2">
    <source>
        <dbReference type="ARBA" id="ARBA00022723"/>
    </source>
</evidence>
<protein>
    <submittedName>
        <fullName evidence="5">Peptidase, ArgE/DapE family</fullName>
    </submittedName>
</protein>
<evidence type="ECO:0000256" key="1">
    <source>
        <dbReference type="ARBA" id="ARBA00022670"/>
    </source>
</evidence>
<evidence type="ECO:0000256" key="3">
    <source>
        <dbReference type="ARBA" id="ARBA00022801"/>
    </source>
</evidence>
<dbReference type="InterPro" id="IPR051458">
    <property type="entry name" value="Cyt/Met_Dipeptidase"/>
</dbReference>
<organism evidence="5 6">
    <name type="scientific">Actinomyces bovis</name>
    <dbReference type="NCBI Taxonomy" id="1658"/>
    <lineage>
        <taxon>Bacteria</taxon>
        <taxon>Bacillati</taxon>
        <taxon>Actinomycetota</taxon>
        <taxon>Actinomycetes</taxon>
        <taxon>Actinomycetales</taxon>
        <taxon>Actinomycetaceae</taxon>
        <taxon>Actinomyces</taxon>
    </lineage>
</organism>
<dbReference type="PANTHER" id="PTHR43270:SF12">
    <property type="entry name" value="SUCCINYL-DIAMINOPIMELATE DESUCCINYLASE"/>
    <property type="match status" value="1"/>
</dbReference>
<keyword evidence="2" id="KW-0479">Metal-binding</keyword>
<evidence type="ECO:0000313" key="5">
    <source>
        <dbReference type="EMBL" id="SPT54150.1"/>
    </source>
</evidence>
<dbReference type="Pfam" id="PF01546">
    <property type="entry name" value="Peptidase_M20"/>
    <property type="match status" value="1"/>
</dbReference>
<dbReference type="Proteomes" id="UP000250006">
    <property type="component" value="Unassembled WGS sequence"/>
</dbReference>
<dbReference type="SUPFAM" id="SSF53187">
    <property type="entry name" value="Zn-dependent exopeptidases"/>
    <property type="match status" value="1"/>
</dbReference>
<dbReference type="EMBL" id="UAPQ01000009">
    <property type="protein sequence ID" value="SPT54150.1"/>
    <property type="molecule type" value="Genomic_DNA"/>
</dbReference>
<name>A0ABY1VPU5_9ACTO</name>
<dbReference type="PANTHER" id="PTHR43270">
    <property type="entry name" value="BETA-ALA-HIS DIPEPTIDASE"/>
    <property type="match status" value="1"/>
</dbReference>
<dbReference type="InterPro" id="IPR011650">
    <property type="entry name" value="Peptidase_M20_dimer"/>
</dbReference>
<dbReference type="Gene3D" id="3.30.70.360">
    <property type="match status" value="1"/>
</dbReference>
<proteinExistence type="predicted"/>
<dbReference type="NCBIfam" id="NF005914">
    <property type="entry name" value="PRK07907.1"/>
    <property type="match status" value="1"/>
</dbReference>
<dbReference type="Pfam" id="PF07687">
    <property type="entry name" value="M20_dimer"/>
    <property type="match status" value="1"/>
</dbReference>
<dbReference type="Gene3D" id="3.40.630.10">
    <property type="entry name" value="Zn peptidases"/>
    <property type="match status" value="1"/>
</dbReference>
<sequence>MRTAVHDRFPNIVADLTELVAIPSVSAASHDQAQVARSAEHVANLLRASGLEAEVLSVEGPDGVPGRPAVLAHREGVPGAPRVLLYAHHDVQPVGDPDKWQQPDAFAAVQRGERLYGRGTSDDGAGVITHVHALRLLDELGDGELPCSVTVFIEGEEEVGSPSFENFLHTHRERLASDVIIVADSSNWKVGVPALTTSLRGVVQVDVRLDILDHALHSGQYGGPVLDAVTSMCRLVATLHDDAGDVTVPGLVSRSQAAPDFPEYPEADFRADAGVLDGVQLVGTGDLTARLWTKPTVTVIGMDVTPLSLAGNVLAPSCTARISMRIAPGQDPQAALQALSQHLEANAPFGARITVKAGEAGPAFDGSAASPAGQAAHWALAEAFGTECVEIGQGGSIPFISTLQEVFPQAEVLVTGMEDPDTRAHSEDESMHLGDLERVVVAEALLLARLGNAIAAE</sequence>